<dbReference type="EMBL" id="HACG01007468">
    <property type="protein sequence ID" value="CEK54333.1"/>
    <property type="molecule type" value="Transcribed_RNA"/>
</dbReference>
<name>A0A0B6YDT6_9EUPU</name>
<gene>
    <name evidence="1" type="primary">ORF22529</name>
</gene>
<evidence type="ECO:0000313" key="1">
    <source>
        <dbReference type="EMBL" id="CEK54333.1"/>
    </source>
</evidence>
<proteinExistence type="predicted"/>
<dbReference type="AlphaFoldDB" id="A0A0B6YDT6"/>
<organism evidence="1">
    <name type="scientific">Arion vulgaris</name>
    <dbReference type="NCBI Taxonomy" id="1028688"/>
    <lineage>
        <taxon>Eukaryota</taxon>
        <taxon>Metazoa</taxon>
        <taxon>Spiralia</taxon>
        <taxon>Lophotrochozoa</taxon>
        <taxon>Mollusca</taxon>
        <taxon>Gastropoda</taxon>
        <taxon>Heterobranchia</taxon>
        <taxon>Euthyneura</taxon>
        <taxon>Panpulmonata</taxon>
        <taxon>Eupulmonata</taxon>
        <taxon>Stylommatophora</taxon>
        <taxon>Helicina</taxon>
        <taxon>Arionoidea</taxon>
        <taxon>Arionidae</taxon>
        <taxon>Arion</taxon>
    </lineage>
</organism>
<sequence>QSNVVIMFTCEADTDALLTSIASNSKASSSLLILLPKPNKKIIQQVGSLFKNPIISLQLQQVTLSDYNAYINSSPITNPYFAQYY</sequence>
<accession>A0A0B6YDT6</accession>
<reference evidence="1" key="1">
    <citation type="submission" date="2014-12" db="EMBL/GenBank/DDBJ databases">
        <title>Insight into the proteome of Arion vulgaris.</title>
        <authorList>
            <person name="Aradska J."/>
            <person name="Bulat T."/>
            <person name="Smidak R."/>
            <person name="Sarate P."/>
            <person name="Gangsoo J."/>
            <person name="Sialana F."/>
            <person name="Bilban M."/>
            <person name="Lubec G."/>
        </authorList>
    </citation>
    <scope>NUCLEOTIDE SEQUENCE</scope>
    <source>
        <tissue evidence="1">Skin</tissue>
    </source>
</reference>
<feature type="non-terminal residue" evidence="1">
    <location>
        <position position="85"/>
    </location>
</feature>
<feature type="non-terminal residue" evidence="1">
    <location>
        <position position="1"/>
    </location>
</feature>
<protein>
    <submittedName>
        <fullName evidence="1">Uncharacterized protein</fullName>
    </submittedName>
</protein>